<gene>
    <name evidence="3" type="ORF">BWX89_00151</name>
</gene>
<dbReference type="NCBIfam" id="NF001987">
    <property type="entry name" value="PRK00782.1"/>
    <property type="match status" value="1"/>
</dbReference>
<reference evidence="3" key="1">
    <citation type="submission" date="2017-02" db="EMBL/GenBank/DDBJ databases">
        <title>Delving into the versatile metabolic prowess of the omnipresent phylum Bacteroidetes.</title>
        <authorList>
            <person name="Nobu M.K."/>
            <person name="Mei R."/>
            <person name="Narihiro T."/>
            <person name="Kuroda K."/>
            <person name="Liu W.-T."/>
        </authorList>
    </citation>
    <scope>NUCLEOTIDE SEQUENCE</scope>
    <source>
        <strain evidence="3">ADurb.Bin131</strain>
    </source>
</reference>
<dbReference type="PANTHER" id="PTHR11060:SF0">
    <property type="entry name" value="PROTEIN MEMO1"/>
    <property type="match status" value="1"/>
</dbReference>
<dbReference type="EMBL" id="MWDQ01000023">
    <property type="protein sequence ID" value="OQB75126.1"/>
    <property type="molecule type" value="Genomic_DNA"/>
</dbReference>
<dbReference type="PANTHER" id="PTHR11060">
    <property type="entry name" value="PROTEIN MEMO1"/>
    <property type="match status" value="1"/>
</dbReference>
<dbReference type="InterPro" id="IPR002737">
    <property type="entry name" value="MEMO1_fam"/>
</dbReference>
<dbReference type="HAMAP" id="MF_00055">
    <property type="entry name" value="MEMO1"/>
    <property type="match status" value="1"/>
</dbReference>
<dbReference type="Gene3D" id="3.40.830.10">
    <property type="entry name" value="LigB-like"/>
    <property type="match status" value="1"/>
</dbReference>
<dbReference type="Proteomes" id="UP000485562">
    <property type="component" value="Unassembled WGS sequence"/>
</dbReference>
<comment type="similarity">
    <text evidence="1 2">Belongs to the MEMO1 family.</text>
</comment>
<evidence type="ECO:0000313" key="3">
    <source>
        <dbReference type="EMBL" id="OQB75126.1"/>
    </source>
</evidence>
<dbReference type="NCBIfam" id="TIGR04336">
    <property type="entry name" value="AmmeMemoSam_B"/>
    <property type="match status" value="1"/>
</dbReference>
<dbReference type="Pfam" id="PF01875">
    <property type="entry name" value="Memo"/>
    <property type="match status" value="1"/>
</dbReference>
<evidence type="ECO:0000256" key="1">
    <source>
        <dbReference type="ARBA" id="ARBA00006315"/>
    </source>
</evidence>
<name>A0A1V6CE37_UNCT6</name>
<organism evidence="3">
    <name type="scientific">candidate division TA06 bacterium ADurb.Bin131</name>
    <dbReference type="NCBI Taxonomy" id="1852827"/>
    <lineage>
        <taxon>Bacteria</taxon>
        <taxon>Bacteria division TA06</taxon>
    </lineage>
</organism>
<dbReference type="AlphaFoldDB" id="A0A1V6CE37"/>
<dbReference type="CDD" id="cd07361">
    <property type="entry name" value="MEMO_like"/>
    <property type="match status" value="1"/>
</dbReference>
<sequence length="270" mass="30302">MYRIRKPVVSGYFYPDTKNGLIAELKKYVSLKEKRETVISAICPHAGYIYSGKTAGKVYSNINIPETAIIIGPNHHGYGEPYAIDDSDFWETPLGRVSVNKDIIGELLKKSRYLQEDSLAHRNEHSLEVQVPFLQFINPDIKIVPIIISSYHDVNPWYEIGYTIALVLQEYKKQAIIIASSDFTHYEPAQQAKQKDMYAIEAIINLNPDEFLKRVSEYNMSICGFAPIVSAITAAKTLEAKKAVLIDYSNSGEVSGDFQQVVGYAGIIIS</sequence>
<proteinExistence type="inferred from homology"/>
<accession>A0A1V6CE37</accession>
<protein>
    <recommendedName>
        <fullName evidence="2">MEMO1 family protein BWX89_00151</fullName>
    </recommendedName>
</protein>
<evidence type="ECO:0000256" key="2">
    <source>
        <dbReference type="HAMAP-Rule" id="MF_00055"/>
    </source>
</evidence>
<comment type="caution">
    <text evidence="3">The sequence shown here is derived from an EMBL/GenBank/DDBJ whole genome shotgun (WGS) entry which is preliminary data.</text>
</comment>